<feature type="region of interest" description="Disordered" evidence="1">
    <location>
        <begin position="1"/>
        <end position="31"/>
    </location>
</feature>
<name>A0A507CWQ2_9FUNG</name>
<evidence type="ECO:0000313" key="2">
    <source>
        <dbReference type="EMBL" id="TPX43629.1"/>
    </source>
</evidence>
<evidence type="ECO:0000313" key="3">
    <source>
        <dbReference type="Proteomes" id="UP000317494"/>
    </source>
</evidence>
<evidence type="ECO:0000256" key="1">
    <source>
        <dbReference type="SAM" id="MobiDB-lite"/>
    </source>
</evidence>
<proteinExistence type="predicted"/>
<feature type="compositionally biased region" description="Basic and acidic residues" evidence="1">
    <location>
        <begin position="1"/>
        <end position="12"/>
    </location>
</feature>
<organism evidence="2 3">
    <name type="scientific">Synchytrium endobioticum</name>
    <dbReference type="NCBI Taxonomy" id="286115"/>
    <lineage>
        <taxon>Eukaryota</taxon>
        <taxon>Fungi</taxon>
        <taxon>Fungi incertae sedis</taxon>
        <taxon>Chytridiomycota</taxon>
        <taxon>Chytridiomycota incertae sedis</taxon>
        <taxon>Chytridiomycetes</taxon>
        <taxon>Synchytriales</taxon>
        <taxon>Synchytriaceae</taxon>
        <taxon>Synchytrium</taxon>
    </lineage>
</organism>
<comment type="caution">
    <text evidence="2">The sequence shown here is derived from an EMBL/GenBank/DDBJ whole genome shotgun (WGS) entry which is preliminary data.</text>
</comment>
<dbReference type="Proteomes" id="UP000317494">
    <property type="component" value="Unassembled WGS sequence"/>
</dbReference>
<protein>
    <submittedName>
        <fullName evidence="2">Uncharacterized protein</fullName>
    </submittedName>
</protein>
<dbReference type="VEuPathDB" id="FungiDB:SeMB42_g04667"/>
<sequence length="116" mass="13142">MSQEGLIDHCIDPDTGPVTKPTKEKDESPSALQKRINVFNAESAKAAKYVRDRVSSEVKDVLDIKWTAKQMLAYLDETYSSVENIKFEDVFESYLSLETDSSDLTHGSRRLKPGWN</sequence>
<reference evidence="2 3" key="1">
    <citation type="journal article" date="2019" name="Sci. Rep.">
        <title>Comparative genomics of chytrid fungi reveal insights into the obligate biotrophic and pathogenic lifestyle of Synchytrium endobioticum.</title>
        <authorList>
            <person name="van de Vossenberg B.T.L.H."/>
            <person name="Warris S."/>
            <person name="Nguyen H.D.T."/>
            <person name="van Gent-Pelzer M.P.E."/>
            <person name="Joly D.L."/>
            <person name="van de Geest H.C."/>
            <person name="Bonants P.J.M."/>
            <person name="Smith D.S."/>
            <person name="Levesque C.A."/>
            <person name="van der Lee T.A.J."/>
        </authorList>
    </citation>
    <scope>NUCLEOTIDE SEQUENCE [LARGE SCALE GENOMIC DNA]</scope>
    <source>
        <strain evidence="2 3">MB42</strain>
    </source>
</reference>
<dbReference type="EMBL" id="QEAN01000195">
    <property type="protein sequence ID" value="TPX43629.1"/>
    <property type="molecule type" value="Genomic_DNA"/>
</dbReference>
<keyword evidence="3" id="KW-1185">Reference proteome</keyword>
<accession>A0A507CWQ2</accession>
<gene>
    <name evidence="2" type="ORF">SeMB42_g04667</name>
</gene>
<dbReference type="AlphaFoldDB" id="A0A507CWQ2"/>